<dbReference type="InterPro" id="IPR000086">
    <property type="entry name" value="NUDIX_hydrolase_dom"/>
</dbReference>
<reference evidence="8 9" key="1">
    <citation type="submission" date="2020-02" db="EMBL/GenBank/DDBJ databases">
        <title>A complete genome of a marine bacterium Vibrio sp. ZWAL4003 isolated from the mangrove sediment with the ability to degrade polysaccharides.</title>
        <authorList>
            <person name="Wu J."/>
            <person name="Qu W."/>
            <person name="Zeng R."/>
        </authorList>
    </citation>
    <scope>NUCLEOTIDE SEQUENCE [LARGE SCALE GENOMIC DNA]</scope>
    <source>
        <strain evidence="8 9">ZWAL4003</strain>
    </source>
</reference>
<evidence type="ECO:0000313" key="9">
    <source>
        <dbReference type="Proteomes" id="UP000503003"/>
    </source>
</evidence>
<sequence>MKNLPMAVVIRDGKVLLQERFRRNIGMVFEFPGGSVDMGESGEQAAIRELWEETGLRDVQLIGSHSLINEFGGFIHYVVLAAQPGVTPQVIDPVRKQTFYWFAFNEIPRKDFFKADVEFLETMLEQYL</sequence>
<dbReference type="AlphaFoldDB" id="A0A6G7CIY7"/>
<dbReference type="InterPro" id="IPR020476">
    <property type="entry name" value="Nudix_hydrolase"/>
</dbReference>
<dbReference type="PRINTS" id="PR00502">
    <property type="entry name" value="NUDIXFAMILY"/>
</dbReference>
<name>A0A6G7CIY7_9VIBR</name>
<dbReference type="Gene3D" id="3.90.79.10">
    <property type="entry name" value="Nucleoside Triphosphate Pyrophosphohydrolase"/>
    <property type="match status" value="1"/>
</dbReference>
<evidence type="ECO:0000313" key="8">
    <source>
        <dbReference type="EMBL" id="QIH42075.1"/>
    </source>
</evidence>
<dbReference type="PROSITE" id="PS51462">
    <property type="entry name" value="NUDIX"/>
    <property type="match status" value="1"/>
</dbReference>
<evidence type="ECO:0000259" key="7">
    <source>
        <dbReference type="PROSITE" id="PS51462"/>
    </source>
</evidence>
<dbReference type="RefSeq" id="WP_165311654.1">
    <property type="nucleotide sequence ID" value="NZ_CP049331.1"/>
</dbReference>
<evidence type="ECO:0000256" key="1">
    <source>
        <dbReference type="ARBA" id="ARBA00001946"/>
    </source>
</evidence>
<evidence type="ECO:0000256" key="2">
    <source>
        <dbReference type="ARBA" id="ARBA00005582"/>
    </source>
</evidence>
<keyword evidence="4 6" id="KW-0378">Hydrolase</keyword>
<protein>
    <submittedName>
        <fullName evidence="8">NUDIX hydrolase</fullName>
    </submittedName>
</protein>
<feature type="domain" description="Nudix hydrolase" evidence="7">
    <location>
        <begin position="1"/>
        <end position="125"/>
    </location>
</feature>
<dbReference type="Proteomes" id="UP000503003">
    <property type="component" value="Chromosome 1"/>
</dbReference>
<evidence type="ECO:0000256" key="3">
    <source>
        <dbReference type="ARBA" id="ARBA00022723"/>
    </source>
</evidence>
<comment type="similarity">
    <text evidence="2 6">Belongs to the Nudix hydrolase family.</text>
</comment>
<dbReference type="Pfam" id="PF00293">
    <property type="entry name" value="NUDIX"/>
    <property type="match status" value="1"/>
</dbReference>
<keyword evidence="5" id="KW-0460">Magnesium</keyword>
<dbReference type="GO" id="GO:0016818">
    <property type="term" value="F:hydrolase activity, acting on acid anhydrides, in phosphorus-containing anhydrides"/>
    <property type="evidence" value="ECO:0007669"/>
    <property type="project" value="TreeGrafter"/>
</dbReference>
<dbReference type="PANTHER" id="PTHR43758:SF8">
    <property type="entry name" value="8-OXO-DGTP DIPHOSPHATASE YTKD-RELATED"/>
    <property type="match status" value="1"/>
</dbReference>
<dbReference type="PANTHER" id="PTHR43758">
    <property type="entry name" value="7,8-DIHYDRO-8-OXOGUANINE TRIPHOSPHATASE"/>
    <property type="match status" value="1"/>
</dbReference>
<dbReference type="SUPFAM" id="SSF55811">
    <property type="entry name" value="Nudix"/>
    <property type="match status" value="1"/>
</dbReference>
<keyword evidence="9" id="KW-1185">Reference proteome</keyword>
<evidence type="ECO:0000256" key="4">
    <source>
        <dbReference type="ARBA" id="ARBA00022801"/>
    </source>
</evidence>
<dbReference type="GO" id="GO:0046872">
    <property type="term" value="F:metal ion binding"/>
    <property type="evidence" value="ECO:0007669"/>
    <property type="project" value="UniProtKB-KW"/>
</dbReference>
<comment type="cofactor">
    <cofactor evidence="1">
        <name>Mg(2+)</name>
        <dbReference type="ChEBI" id="CHEBI:18420"/>
    </cofactor>
</comment>
<dbReference type="CDD" id="cd02883">
    <property type="entry name" value="NUDIX_Hydrolase"/>
    <property type="match status" value="1"/>
</dbReference>
<dbReference type="InterPro" id="IPR015797">
    <property type="entry name" value="NUDIX_hydrolase-like_dom_sf"/>
</dbReference>
<dbReference type="GO" id="GO:0005737">
    <property type="term" value="C:cytoplasm"/>
    <property type="evidence" value="ECO:0007669"/>
    <property type="project" value="TreeGrafter"/>
</dbReference>
<accession>A0A6G7CIY7</accession>
<evidence type="ECO:0000256" key="5">
    <source>
        <dbReference type="ARBA" id="ARBA00022842"/>
    </source>
</evidence>
<dbReference type="PROSITE" id="PS00893">
    <property type="entry name" value="NUDIX_BOX"/>
    <property type="match status" value="1"/>
</dbReference>
<dbReference type="KEGG" id="vzi:G5S32_08735"/>
<dbReference type="EMBL" id="CP049331">
    <property type="protein sequence ID" value="QIH42075.1"/>
    <property type="molecule type" value="Genomic_DNA"/>
</dbReference>
<evidence type="ECO:0000256" key="6">
    <source>
        <dbReference type="RuleBase" id="RU003476"/>
    </source>
</evidence>
<proteinExistence type="inferred from homology"/>
<gene>
    <name evidence="8" type="ORF">G5S32_08735</name>
</gene>
<organism evidence="8 9">
    <name type="scientific">Vibrio ziniensis</name>
    <dbReference type="NCBI Taxonomy" id="2711221"/>
    <lineage>
        <taxon>Bacteria</taxon>
        <taxon>Pseudomonadati</taxon>
        <taxon>Pseudomonadota</taxon>
        <taxon>Gammaproteobacteria</taxon>
        <taxon>Vibrionales</taxon>
        <taxon>Vibrionaceae</taxon>
        <taxon>Vibrio</taxon>
    </lineage>
</organism>
<keyword evidence="3" id="KW-0479">Metal-binding</keyword>
<dbReference type="InterPro" id="IPR020084">
    <property type="entry name" value="NUDIX_hydrolase_CS"/>
</dbReference>